<reference evidence="2" key="1">
    <citation type="submission" date="2022-11" db="UniProtKB">
        <authorList>
            <consortium name="WormBaseParasite"/>
        </authorList>
    </citation>
    <scope>IDENTIFICATION</scope>
</reference>
<dbReference type="WBParaSite" id="ES5_v2.g23823.t1">
    <property type="protein sequence ID" value="ES5_v2.g23823.t1"/>
    <property type="gene ID" value="ES5_v2.g23823"/>
</dbReference>
<evidence type="ECO:0000313" key="2">
    <source>
        <dbReference type="WBParaSite" id="ES5_v2.g23823.t1"/>
    </source>
</evidence>
<organism evidence="1 2">
    <name type="scientific">Panagrolaimus sp. ES5</name>
    <dbReference type="NCBI Taxonomy" id="591445"/>
    <lineage>
        <taxon>Eukaryota</taxon>
        <taxon>Metazoa</taxon>
        <taxon>Ecdysozoa</taxon>
        <taxon>Nematoda</taxon>
        <taxon>Chromadorea</taxon>
        <taxon>Rhabditida</taxon>
        <taxon>Tylenchina</taxon>
        <taxon>Panagrolaimomorpha</taxon>
        <taxon>Panagrolaimoidea</taxon>
        <taxon>Panagrolaimidae</taxon>
        <taxon>Panagrolaimus</taxon>
    </lineage>
</organism>
<sequence>MPYSLEDLEPKIYIHLPNVYLHDMLEKRFEVFAAQDCNNGRFDVTFELDGKILHAHKFILTSVSATLDSWLTDLWTNKDEPVKIKDYSYDDFYQFVRFLYSGDCEITVENVFNIVDMAEFYGISYLKSFCEDLLNEAMDIITLENIEKMFEFAEKYSLYKFTESVKYYAVEQDICEYENFNAFKKPFIEFLSHYDEFCTKELFFENIYKWAEHRIMKEKAVDNDTNFNLLEAIKIELNTVLSKIKFSWMSFDFLMNFVVEKGFFLSSVEMSKFFFRLCYYRLRKKPFTCLSDLVQKQALLKQKVSPNDNFNLQDSINADLAEIIPLVDFYKLEKRFLMDYIVGNGILTEKQANLVFETKVEVENNGKIISGVFMDNYSIRLTFENKSPYEEYSYNSRRCHFNYTRVHIPSTRSTVMKMKGVEWYLCLEKDGVFTLKHYTLIERSDYLLAQMSNNSEFQLHSNVETRVTFSGNI</sequence>
<protein>
    <submittedName>
        <fullName evidence="2">BTB domain-containing protein</fullName>
    </submittedName>
</protein>
<evidence type="ECO:0000313" key="1">
    <source>
        <dbReference type="Proteomes" id="UP000887579"/>
    </source>
</evidence>
<dbReference type="Proteomes" id="UP000887579">
    <property type="component" value="Unplaced"/>
</dbReference>
<accession>A0AC34G261</accession>
<proteinExistence type="predicted"/>
<name>A0AC34G261_9BILA</name>